<dbReference type="Gene3D" id="2.60.120.650">
    <property type="entry name" value="Cupin"/>
    <property type="match status" value="1"/>
</dbReference>
<organism evidence="2 3">
    <name type="scientific">Diacronema lutheri</name>
    <name type="common">Unicellular marine alga</name>
    <name type="synonym">Monochrysis lutheri</name>
    <dbReference type="NCBI Taxonomy" id="2081491"/>
    <lineage>
        <taxon>Eukaryota</taxon>
        <taxon>Haptista</taxon>
        <taxon>Haptophyta</taxon>
        <taxon>Pavlovophyceae</taxon>
        <taxon>Pavlovales</taxon>
        <taxon>Pavlovaceae</taxon>
        <taxon>Diacronema</taxon>
    </lineage>
</organism>
<evidence type="ECO:0000256" key="1">
    <source>
        <dbReference type="SAM" id="MobiDB-lite"/>
    </source>
</evidence>
<feature type="region of interest" description="Disordered" evidence="1">
    <location>
        <begin position="175"/>
        <end position="195"/>
    </location>
</feature>
<comment type="caution">
    <text evidence="2">The sequence shown here is derived from an EMBL/GenBank/DDBJ whole genome shotgun (WGS) entry which is preliminary data.</text>
</comment>
<dbReference type="OMA" id="HEEIVCH"/>
<protein>
    <submittedName>
        <fullName evidence="2">Uncharacterized protein</fullName>
    </submittedName>
</protein>
<dbReference type="AlphaFoldDB" id="A0A8J6C1U5"/>
<feature type="compositionally biased region" description="Low complexity" evidence="1">
    <location>
        <begin position="175"/>
        <end position="188"/>
    </location>
</feature>
<keyword evidence="3" id="KW-1185">Reference proteome</keyword>
<dbReference type="EMBL" id="JAGTXO010000044">
    <property type="protein sequence ID" value="KAG8459157.1"/>
    <property type="molecule type" value="Genomic_DNA"/>
</dbReference>
<sequence>MPRATIVKRPRPVAQRAHGRVPVLPANCSRAAFLRAFRPRANAPTRISASVSAALPCAVPRPLAAEPGAAEPAQPTWFFIGANGGHEPLAGRPEHTDALSHDGTWHYQLSGRKAWRLRPTDELLEALVPKRRGAGGAAVPRPPSAHEEIVCHAGDVLLINTRLWWHSTTLPRTVGARARGAPRARSPSPQMPDCELPISTDPNCVVREDAYTGELVLCAVRDIASGEFFTVAADSSDESGESSE</sequence>
<name>A0A8J6C1U5_DIALT</name>
<accession>A0A8J6C1U5</accession>
<evidence type="ECO:0000313" key="3">
    <source>
        <dbReference type="Proteomes" id="UP000751190"/>
    </source>
</evidence>
<dbReference type="SUPFAM" id="SSF51197">
    <property type="entry name" value="Clavaminate synthase-like"/>
    <property type="match status" value="1"/>
</dbReference>
<gene>
    <name evidence="2" type="ORF">KFE25_002564</name>
</gene>
<evidence type="ECO:0000313" key="2">
    <source>
        <dbReference type="EMBL" id="KAG8459157.1"/>
    </source>
</evidence>
<reference evidence="2" key="1">
    <citation type="submission" date="2021-05" db="EMBL/GenBank/DDBJ databases">
        <title>The genome of the haptophyte Pavlova lutheri (Diacronema luteri, Pavlovales) - a model for lipid biosynthesis in eukaryotic algae.</title>
        <authorList>
            <person name="Hulatt C.J."/>
            <person name="Posewitz M.C."/>
        </authorList>
    </citation>
    <scope>NUCLEOTIDE SEQUENCE</scope>
    <source>
        <strain evidence="2">NIVA-4/92</strain>
    </source>
</reference>
<dbReference type="OrthoDB" id="10063099at2759"/>
<proteinExistence type="predicted"/>
<dbReference type="Proteomes" id="UP000751190">
    <property type="component" value="Unassembled WGS sequence"/>
</dbReference>